<feature type="transmembrane region" description="Helical" evidence="1">
    <location>
        <begin position="49"/>
        <end position="70"/>
    </location>
</feature>
<organism evidence="2 3">
    <name type="scientific">Rhizobium sullae</name>
    <name type="common">Rhizobium hedysari</name>
    <dbReference type="NCBI Taxonomy" id="50338"/>
    <lineage>
        <taxon>Bacteria</taxon>
        <taxon>Pseudomonadati</taxon>
        <taxon>Pseudomonadota</taxon>
        <taxon>Alphaproteobacteria</taxon>
        <taxon>Hyphomicrobiales</taxon>
        <taxon>Rhizobiaceae</taxon>
        <taxon>Rhizobium/Agrobacterium group</taxon>
        <taxon>Rhizobium</taxon>
    </lineage>
</organism>
<reference evidence="2 3" key="1">
    <citation type="submission" date="2017-11" db="EMBL/GenBank/DDBJ databases">
        <authorList>
            <person name="Han C.G."/>
        </authorList>
    </citation>
    <scope>NUCLEOTIDE SEQUENCE [LARGE SCALE GENOMIC DNA]</scope>
    <source>
        <strain evidence="2 3">HCNT1</strain>
    </source>
</reference>
<dbReference type="STRING" id="1041146.GCA_000427985_05675"/>
<dbReference type="Proteomes" id="UP000232164">
    <property type="component" value="Unassembled WGS sequence"/>
</dbReference>
<accession>A0A2N0D131</accession>
<evidence type="ECO:0000313" key="3">
    <source>
        <dbReference type="Proteomes" id="UP000232164"/>
    </source>
</evidence>
<dbReference type="EMBL" id="PIQN01000026">
    <property type="protein sequence ID" value="PKA39823.1"/>
    <property type="molecule type" value="Genomic_DNA"/>
</dbReference>
<name>A0A2N0D131_RHISU</name>
<keyword evidence="1" id="KW-1133">Transmembrane helix</keyword>
<dbReference type="AlphaFoldDB" id="A0A2N0D131"/>
<protein>
    <submittedName>
        <fullName evidence="2">Uncharacterized protein</fullName>
    </submittedName>
</protein>
<sequence>MDFLSAPAVIFDIHAKVNAMRRMFPPFSFPPPRHKTGTSQMRERRTAQILMIFGVVLACVELYVIVGNLWQLP</sequence>
<reference evidence="2 3" key="2">
    <citation type="submission" date="2017-12" db="EMBL/GenBank/DDBJ databases">
        <title>Genome sequence of Rhizobium sullae HCNT1 isolated from Sulla coronaria nodules and featuring peculiar denitrification phenotypes.</title>
        <authorList>
            <person name="De Diego-Diaz B."/>
            <person name="Treu L."/>
            <person name="Campanaro S."/>
            <person name="Da Silva Duarte V."/>
            <person name="Basaglia M."/>
            <person name="Favaro L."/>
            <person name="Casella S."/>
            <person name="Squartini A."/>
        </authorList>
    </citation>
    <scope>NUCLEOTIDE SEQUENCE [LARGE SCALE GENOMIC DNA]</scope>
    <source>
        <strain evidence="2 3">HCNT1</strain>
    </source>
</reference>
<evidence type="ECO:0000256" key="1">
    <source>
        <dbReference type="SAM" id="Phobius"/>
    </source>
</evidence>
<proteinExistence type="predicted"/>
<gene>
    <name evidence="2" type="ORF">CWR43_31795</name>
</gene>
<keyword evidence="1" id="KW-0472">Membrane</keyword>
<keyword evidence="1" id="KW-0812">Transmembrane</keyword>
<comment type="caution">
    <text evidence="2">The sequence shown here is derived from an EMBL/GenBank/DDBJ whole genome shotgun (WGS) entry which is preliminary data.</text>
</comment>
<evidence type="ECO:0000313" key="2">
    <source>
        <dbReference type="EMBL" id="PKA39823.1"/>
    </source>
</evidence>